<dbReference type="InterPro" id="IPR011893">
    <property type="entry name" value="Selenoprotein_Rdx-typ"/>
</dbReference>
<feature type="compositionally biased region" description="Acidic residues" evidence="3">
    <location>
        <begin position="867"/>
        <end position="879"/>
    </location>
</feature>
<feature type="compositionally biased region" description="Polar residues" evidence="3">
    <location>
        <begin position="245"/>
        <end position="255"/>
    </location>
</feature>
<feature type="compositionally biased region" description="Basic and acidic residues" evidence="3">
    <location>
        <begin position="849"/>
        <end position="861"/>
    </location>
</feature>
<keyword evidence="2" id="KW-0175">Coiled coil</keyword>
<feature type="compositionally biased region" description="Low complexity" evidence="3">
    <location>
        <begin position="989"/>
        <end position="1005"/>
    </location>
</feature>
<evidence type="ECO:0000256" key="3">
    <source>
        <dbReference type="SAM" id="MobiDB-lite"/>
    </source>
</evidence>
<feature type="region of interest" description="Disordered" evidence="3">
    <location>
        <begin position="241"/>
        <end position="277"/>
    </location>
</feature>
<dbReference type="Gene3D" id="3.30.1470.10">
    <property type="entry name" value="Photosystem I PsaD, reaction center subunit II"/>
    <property type="match status" value="1"/>
</dbReference>
<dbReference type="Gene3D" id="3.40.30.10">
    <property type="entry name" value="Glutaredoxin"/>
    <property type="match status" value="1"/>
</dbReference>
<dbReference type="Pfam" id="PF10262">
    <property type="entry name" value="Rdx"/>
    <property type="match status" value="1"/>
</dbReference>
<evidence type="ECO:0000256" key="2">
    <source>
        <dbReference type="SAM" id="Coils"/>
    </source>
</evidence>
<feature type="coiled-coil region" evidence="2">
    <location>
        <begin position="917"/>
        <end position="944"/>
    </location>
</feature>
<feature type="region of interest" description="Disordered" evidence="3">
    <location>
        <begin position="972"/>
        <end position="1023"/>
    </location>
</feature>
<evidence type="ECO:0000313" key="5">
    <source>
        <dbReference type="Proteomes" id="UP001162131"/>
    </source>
</evidence>
<dbReference type="Proteomes" id="UP001162131">
    <property type="component" value="Unassembled WGS sequence"/>
</dbReference>
<accession>A0AAU9IV51</accession>
<feature type="compositionally biased region" description="Basic and acidic residues" evidence="3">
    <location>
        <begin position="972"/>
        <end position="982"/>
    </location>
</feature>
<reference evidence="4" key="1">
    <citation type="submission" date="2021-09" db="EMBL/GenBank/DDBJ databases">
        <authorList>
            <consortium name="AG Swart"/>
            <person name="Singh M."/>
            <person name="Singh A."/>
            <person name="Seah K."/>
            <person name="Emmerich C."/>
        </authorList>
    </citation>
    <scope>NUCLEOTIDE SEQUENCE</scope>
    <source>
        <strain evidence="4">ATCC30299</strain>
    </source>
</reference>
<organism evidence="4 5">
    <name type="scientific">Blepharisma stoltei</name>
    <dbReference type="NCBI Taxonomy" id="1481888"/>
    <lineage>
        <taxon>Eukaryota</taxon>
        <taxon>Sar</taxon>
        <taxon>Alveolata</taxon>
        <taxon>Ciliophora</taxon>
        <taxon>Postciliodesmatophora</taxon>
        <taxon>Heterotrichea</taxon>
        <taxon>Heterotrichida</taxon>
        <taxon>Blepharismidae</taxon>
        <taxon>Blepharisma</taxon>
    </lineage>
</organism>
<proteinExistence type="predicted"/>
<gene>
    <name evidence="4" type="ORF">BSTOLATCC_MIC20220</name>
</gene>
<evidence type="ECO:0000256" key="1">
    <source>
        <dbReference type="ARBA" id="ARBA00023284"/>
    </source>
</evidence>
<keyword evidence="5" id="KW-1185">Reference proteome</keyword>
<feature type="compositionally biased region" description="Acidic residues" evidence="3">
    <location>
        <begin position="1008"/>
        <end position="1017"/>
    </location>
</feature>
<keyword evidence="1" id="KW-0676">Redox-active center</keyword>
<dbReference type="AlphaFoldDB" id="A0AAU9IV51"/>
<name>A0AAU9IV51_9CILI</name>
<comment type="caution">
    <text evidence="4">The sequence shown here is derived from an EMBL/GenBank/DDBJ whole genome shotgun (WGS) entry which is preliminary data.</text>
</comment>
<sequence length="1023" mass="116062">MTDRLPGKYLEKLHTKPWFHGGHVPEIKYSYSVAGLTPSQYPIKVRSLLPGVSAEKNPRAPKKIFPNADDPKPPINFREFREYSFLRENEVIVTIEHCDNCESHLETTRHDPEKYAGFAQSIKSGVLTRFPMVKVLIKPISKCDDNTTNQRMGAFEVQICSKIKGIIKKDTLHSKLATRKWPDIREVIGKMANYLPTCQLFVTIYDYSDQEKFLKGIKVVVRPKALPIAIPALSRPRSANFASMRPQSAGTTMSVRSIRFSSRKESRPTSHYANKPKPTEVISYERTTDRDGSCLFANIPLDIYEIEVCETKEFKGATKLFNTFEEPLQNSSLNVYIAVQSREISAIKIVLKDPELKTEVAGAMVRISRGSGEMYFVPEMSRGVYELSIPKGNYDLSIQAEGYQEIVKSIQANQAEIVMTELLRSRENREVQIMTYDALSGEPLGSVYLELRINENNSPLEGLAKSGSFTYLLDEIGMFTLSASKQGYMDAQVTLKVSTKGNTIIAVGLVPIPRPELSYLVFSWTRCSDDLEIEAIGDNLLLSLRSPNGKGCQFIDMLKSHGIATICITPECGDLRVMAKSLSKELLEGKDNDKAPLLSSGFSVNYYARQKQEYNIIPSYGKGSWWDIGVYFKDRNDFIETNVITDEKLTHWGDYFSVFHEIINLAESSDSISAVFGFDQSGVSKQTDYGRDKFVSPEILRKILSIKCNDDGLQYAMRSFITPNGVSLAMIRKRYEKHRKFQLQKPSRFQSVDTYARFLGMDSIEDKGYYWIAQEALGANLPEGWEVVSDSRGYIKYRHIPSGQYSTDHPNPNDEYYRNKFLDEKQKAIKEAEISKEFSREERSLLEEVKFSQSHEKEEKQSSSSEGEQEQAEEAEEENVQEFIEIVNKQCKELCDLVEEKMTQAMQTGIDIDIDTRGALLEKILEYAENLEKLKSEVEDKEALNFVKNWILEFGKLHKSLIDFHVDGEAVKGAGQKKEKSDKKHKKSSSSSSSSSSNSSKSHSSSEYEGDQYDESYNEDKVV</sequence>
<protein>
    <submittedName>
        <fullName evidence="4">Uncharacterized protein</fullName>
    </submittedName>
</protein>
<dbReference type="EMBL" id="CAJZBQ010000019">
    <property type="protein sequence ID" value="CAG9317915.1"/>
    <property type="molecule type" value="Genomic_DNA"/>
</dbReference>
<evidence type="ECO:0000313" key="4">
    <source>
        <dbReference type="EMBL" id="CAG9317915.1"/>
    </source>
</evidence>
<feature type="region of interest" description="Disordered" evidence="3">
    <location>
        <begin position="849"/>
        <end position="879"/>
    </location>
</feature>